<sequence length="141" mass="16055">NEVTVEILQIFHKNYHMDINRENICLIFSPDPPKSANSYDWIKSQCDDSLVLSRITVGNRGIAYISYQNQFFEKLMAVFLSMQSTTLVILAAEHNIDDCPCEQQAGQLIESFMSNQDNCSGAKYAGLFFDMGILQDMQKLK</sequence>
<name>A0A3B0YEX4_9ZZZZ</name>
<feature type="non-terminal residue" evidence="1">
    <location>
        <position position="1"/>
    </location>
</feature>
<reference evidence="1" key="1">
    <citation type="submission" date="2018-06" db="EMBL/GenBank/DDBJ databases">
        <authorList>
            <person name="Zhirakovskaya E."/>
        </authorList>
    </citation>
    <scope>NUCLEOTIDE SEQUENCE</scope>
</reference>
<gene>
    <name evidence="1" type="ORF">MNBD_GAMMA10-812</name>
</gene>
<proteinExistence type="predicted"/>
<dbReference type="EMBL" id="UOFJ01000240">
    <property type="protein sequence ID" value="VAW66906.1"/>
    <property type="molecule type" value="Genomic_DNA"/>
</dbReference>
<accession>A0A3B0YEX4</accession>
<protein>
    <submittedName>
        <fullName evidence="1">Uncharacterized protein</fullName>
    </submittedName>
</protein>
<evidence type="ECO:0000313" key="1">
    <source>
        <dbReference type="EMBL" id="VAW66906.1"/>
    </source>
</evidence>
<dbReference type="AlphaFoldDB" id="A0A3B0YEX4"/>
<organism evidence="1">
    <name type="scientific">hydrothermal vent metagenome</name>
    <dbReference type="NCBI Taxonomy" id="652676"/>
    <lineage>
        <taxon>unclassified sequences</taxon>
        <taxon>metagenomes</taxon>
        <taxon>ecological metagenomes</taxon>
    </lineage>
</organism>